<dbReference type="HOGENOM" id="CLU_159848_0_0_3"/>
<keyword evidence="2" id="KW-0614">Plasmid</keyword>
<dbReference type="InterPro" id="IPR007842">
    <property type="entry name" value="HEPN_dom"/>
</dbReference>
<evidence type="ECO:0000313" key="3">
    <source>
        <dbReference type="Proteomes" id="UP000008206"/>
    </source>
</evidence>
<dbReference type="Pfam" id="PF05168">
    <property type="entry name" value="HEPN"/>
    <property type="match status" value="1"/>
</dbReference>
<accession>E0UM22</accession>
<organism evidence="2 3">
    <name type="scientific">Gloeothece verrucosa (strain PCC 7822)</name>
    <name type="common">Cyanothece sp. (strain PCC 7822)</name>
    <dbReference type="NCBI Taxonomy" id="497965"/>
    <lineage>
        <taxon>Bacteria</taxon>
        <taxon>Bacillati</taxon>
        <taxon>Cyanobacteriota</taxon>
        <taxon>Cyanophyceae</taxon>
        <taxon>Oscillatoriophycideae</taxon>
        <taxon>Chroococcales</taxon>
        <taxon>Aphanothecaceae</taxon>
        <taxon>Gloeothece</taxon>
        <taxon>Gloeothece verrucosa</taxon>
    </lineage>
</organism>
<geneLocation type="plasmid" evidence="2 3">
    <name>Cy782201</name>
</geneLocation>
<name>E0UM22_GLOV7</name>
<reference evidence="3" key="1">
    <citation type="journal article" date="2011" name="MBio">
        <title>Novel metabolic attributes of the genus Cyanothece, comprising a group of unicellular nitrogen-fixing Cyanobacteria.</title>
        <authorList>
            <person name="Bandyopadhyay A."/>
            <person name="Elvitigala T."/>
            <person name="Welsh E."/>
            <person name="Stockel J."/>
            <person name="Liberton M."/>
            <person name="Min H."/>
            <person name="Sherman L.A."/>
            <person name="Pakrasi H.B."/>
        </authorList>
    </citation>
    <scope>NUCLEOTIDE SEQUENCE [LARGE SCALE GENOMIC DNA]</scope>
    <source>
        <strain evidence="3">PCC 7822</strain>
        <plasmid evidence="3">Cy782201</plasmid>
    </source>
</reference>
<gene>
    <name evidence="2" type="ordered locus">Cyan7822_6179</name>
</gene>
<dbReference type="EMBL" id="CP002199">
    <property type="protein sequence ID" value="ADN18002.1"/>
    <property type="molecule type" value="Genomic_DNA"/>
</dbReference>
<dbReference type="OrthoDB" id="6174209at2"/>
<sequence>MTFNWEDYLTLANKLSEETLTSAIQEAQFRSAISRAYYAAFNQAKTFLENTDKILIPRVNIHKYVINQFQNSPDRRRQKIGNRLLVLRTYRNQADYDSTITVRDETCQEALTLAKRIILAFKKIDEMEE</sequence>
<evidence type="ECO:0000313" key="2">
    <source>
        <dbReference type="EMBL" id="ADN18002.1"/>
    </source>
</evidence>
<dbReference type="AlphaFoldDB" id="E0UM22"/>
<evidence type="ECO:0000259" key="1">
    <source>
        <dbReference type="Pfam" id="PF05168"/>
    </source>
</evidence>
<protein>
    <submittedName>
        <fullName evidence="2">HEPN domain protein</fullName>
    </submittedName>
</protein>
<dbReference type="Proteomes" id="UP000008206">
    <property type="component" value="Plasmid Cy782201"/>
</dbReference>
<proteinExistence type="predicted"/>
<feature type="domain" description="HEPN" evidence="1">
    <location>
        <begin position="23"/>
        <end position="122"/>
    </location>
</feature>
<dbReference type="Gene3D" id="1.20.120.330">
    <property type="entry name" value="Nucleotidyltransferases domain 2"/>
    <property type="match status" value="1"/>
</dbReference>
<dbReference type="RefSeq" id="WP_013334752.1">
    <property type="nucleotide sequence ID" value="NC_014533.1"/>
</dbReference>
<keyword evidence="3" id="KW-1185">Reference proteome</keyword>
<dbReference type="KEGG" id="cyj:Cyan7822_6179"/>